<reference evidence="3 4" key="1">
    <citation type="journal article" date="2015" name="Nature">
        <title>rRNA introns, odd ribosomes, and small enigmatic genomes across a large radiation of phyla.</title>
        <authorList>
            <person name="Brown C.T."/>
            <person name="Hug L.A."/>
            <person name="Thomas B.C."/>
            <person name="Sharon I."/>
            <person name="Castelle C.J."/>
            <person name="Singh A."/>
            <person name="Wilkins M.J."/>
            <person name="Williams K.H."/>
            <person name="Banfield J.F."/>
        </authorList>
    </citation>
    <scope>NUCLEOTIDE SEQUENCE [LARGE SCALE GENOMIC DNA]</scope>
</reference>
<dbReference type="Proteomes" id="UP000034752">
    <property type="component" value="Unassembled WGS sequence"/>
</dbReference>
<dbReference type="NCBIfam" id="TIGR04272">
    <property type="entry name" value="cxxc_cxxc_Mbark"/>
    <property type="match status" value="1"/>
</dbReference>
<feature type="compositionally biased region" description="Basic and acidic residues" evidence="1">
    <location>
        <begin position="50"/>
        <end position="64"/>
    </location>
</feature>
<dbReference type="Pfam" id="PF23477">
    <property type="entry name" value="zf_Tbcl_2"/>
    <property type="match status" value="1"/>
</dbReference>
<feature type="domain" description="CxxC-x17-CxxC" evidence="2">
    <location>
        <begin position="67"/>
        <end position="101"/>
    </location>
</feature>
<comment type="caution">
    <text evidence="3">The sequence shown here is derived from an EMBL/GenBank/DDBJ whole genome shotgun (WGS) entry which is preliminary data.</text>
</comment>
<feature type="region of interest" description="Disordered" evidence="1">
    <location>
        <begin position="163"/>
        <end position="198"/>
    </location>
</feature>
<sequence length="198" mass="21625">STQGSHIEANRCFLLALAYSTRAMRNFDQRGGSRGGFKSGGSRGFGRLKFGGDRDRRGGDRDRGPVTMHKAVCATCGESCEVPFRPSGDKPVYCSGCFRAAQDGGERGDRAPRKEFGRPSFTKSPDYRNSGGSDNKREFETINTKLDKLTTSINRLVDVLADNKSGINAENKSEKVVKKPSAKKPTAVRKSIKQPKKS</sequence>
<feature type="region of interest" description="Disordered" evidence="1">
    <location>
        <begin position="28"/>
        <end position="64"/>
    </location>
</feature>
<proteinExistence type="predicted"/>
<evidence type="ECO:0000259" key="2">
    <source>
        <dbReference type="Pfam" id="PF23477"/>
    </source>
</evidence>
<name>A0A0G1K8Q3_UNCK3</name>
<feature type="region of interest" description="Disordered" evidence="1">
    <location>
        <begin position="103"/>
        <end position="136"/>
    </location>
</feature>
<feature type="non-terminal residue" evidence="3">
    <location>
        <position position="1"/>
    </location>
</feature>
<feature type="compositionally biased region" description="Basic residues" evidence="1">
    <location>
        <begin position="178"/>
        <end position="198"/>
    </location>
</feature>
<gene>
    <name evidence="3" type="ORF">VE96_C0012G0001</name>
</gene>
<evidence type="ECO:0000256" key="1">
    <source>
        <dbReference type="SAM" id="MobiDB-lite"/>
    </source>
</evidence>
<protein>
    <recommendedName>
        <fullName evidence="2">CxxC-x17-CxxC domain-containing protein</fullName>
    </recommendedName>
</protein>
<accession>A0A0G1K8Q3</accession>
<evidence type="ECO:0000313" key="4">
    <source>
        <dbReference type="Proteomes" id="UP000034752"/>
    </source>
</evidence>
<organism evidence="3 4">
    <name type="scientific">candidate division Kazan bacterium GW2011_GWA1_44_22</name>
    <dbReference type="NCBI Taxonomy" id="1620410"/>
    <lineage>
        <taxon>Bacteria</taxon>
        <taxon>Bacteria division Kazan-3B-28</taxon>
    </lineage>
</organism>
<dbReference type="AlphaFoldDB" id="A0A0G1K8Q3"/>
<feature type="compositionally biased region" description="Gly residues" evidence="1">
    <location>
        <begin position="32"/>
        <end position="44"/>
    </location>
</feature>
<dbReference type="InterPro" id="IPR026363">
    <property type="entry name" value="CxxC-x17-CxxC_dom"/>
</dbReference>
<evidence type="ECO:0000313" key="3">
    <source>
        <dbReference type="EMBL" id="KKT52627.1"/>
    </source>
</evidence>
<dbReference type="EMBL" id="LCIJ01000012">
    <property type="protein sequence ID" value="KKT52627.1"/>
    <property type="molecule type" value="Genomic_DNA"/>
</dbReference>
<feature type="compositionally biased region" description="Basic and acidic residues" evidence="1">
    <location>
        <begin position="104"/>
        <end position="117"/>
    </location>
</feature>